<dbReference type="eggNOG" id="arCOG03773">
    <property type="taxonomic scope" value="Archaea"/>
</dbReference>
<sequence>MRIKNVSIDYDTIAERYDELYGLEQSGKNLAASAFLYGKETVLDAGCGTGLLSVFLKGSYYICLDLSIGMLEVFRSRRRCLCDAVMGDINMLPFRDECVDGLACITVIHEAPGSISGLARVLKLGGAMVLGVKERLLREPLKFPMELLVEKILESSGDTLYVLRRVG</sequence>
<dbReference type="PATRIC" id="fig|1365176.7.peg.1001"/>
<organism evidence="2 3">
    <name type="scientific">Thermofilum adornatum</name>
    <dbReference type="NCBI Taxonomy" id="1365176"/>
    <lineage>
        <taxon>Archaea</taxon>
        <taxon>Thermoproteota</taxon>
        <taxon>Thermoprotei</taxon>
        <taxon>Thermofilales</taxon>
        <taxon>Thermofilaceae</taxon>
        <taxon>Thermofilum</taxon>
    </lineage>
</organism>
<gene>
    <name evidence="2" type="ORF">N186_05075</name>
</gene>
<dbReference type="KEGG" id="thb:N186_05075"/>
<protein>
    <recommendedName>
        <fullName evidence="1">Methyltransferase type 11 domain-containing protein</fullName>
    </recommendedName>
</protein>
<evidence type="ECO:0000259" key="1">
    <source>
        <dbReference type="Pfam" id="PF08241"/>
    </source>
</evidence>
<dbReference type="Gene3D" id="3.40.50.150">
    <property type="entry name" value="Vaccinia Virus protein VP39"/>
    <property type="match status" value="1"/>
</dbReference>
<dbReference type="InterPro" id="IPR029063">
    <property type="entry name" value="SAM-dependent_MTases_sf"/>
</dbReference>
<dbReference type="EMBL" id="CP006646">
    <property type="protein sequence ID" value="AGT35361.1"/>
    <property type="molecule type" value="Genomic_DNA"/>
</dbReference>
<dbReference type="Proteomes" id="UP000015543">
    <property type="component" value="Chromosome"/>
</dbReference>
<evidence type="ECO:0000313" key="3">
    <source>
        <dbReference type="Proteomes" id="UP000015543"/>
    </source>
</evidence>
<evidence type="ECO:0000313" key="2">
    <source>
        <dbReference type="EMBL" id="AGT35361.1"/>
    </source>
</evidence>
<dbReference type="AlphaFoldDB" id="S5ZL72"/>
<proteinExistence type="predicted"/>
<dbReference type="InterPro" id="IPR013216">
    <property type="entry name" value="Methyltransf_11"/>
</dbReference>
<keyword evidence="3" id="KW-1185">Reference proteome</keyword>
<dbReference type="HOGENOM" id="CLU_1544272_0_0_2"/>
<feature type="domain" description="Methyltransferase type 11" evidence="1">
    <location>
        <begin position="43"/>
        <end position="129"/>
    </location>
</feature>
<dbReference type="SUPFAM" id="SSF53335">
    <property type="entry name" value="S-adenosyl-L-methionine-dependent methyltransferases"/>
    <property type="match status" value="1"/>
</dbReference>
<accession>S5ZL72</accession>
<name>S5ZL72_9CREN</name>
<dbReference type="CDD" id="cd02440">
    <property type="entry name" value="AdoMet_MTases"/>
    <property type="match status" value="1"/>
</dbReference>
<dbReference type="Pfam" id="PF08241">
    <property type="entry name" value="Methyltransf_11"/>
    <property type="match status" value="1"/>
</dbReference>
<reference evidence="2 3" key="1">
    <citation type="journal article" date="2013" name="Genome Announc.">
        <title>Complete Genomic Sequence of 'Thermofilum adornatus' Strain 1910bT, a Hyperthermophilic Anaerobic Organotrophic Crenarchaeon.</title>
        <authorList>
            <person name="Dominova I.N."/>
            <person name="Kublanov I.V."/>
            <person name="Podosokorskaya O.A."/>
            <person name="Derbikova K.S."/>
            <person name="Patrushev M.V."/>
            <person name="Toshchakov S.V."/>
        </authorList>
    </citation>
    <scope>NUCLEOTIDE SEQUENCE [LARGE SCALE GENOMIC DNA]</scope>
    <source>
        <strain evidence="3">1910b</strain>
    </source>
</reference>
<dbReference type="GO" id="GO:0008757">
    <property type="term" value="F:S-adenosylmethionine-dependent methyltransferase activity"/>
    <property type="evidence" value="ECO:0007669"/>
    <property type="project" value="InterPro"/>
</dbReference>